<dbReference type="InterPro" id="IPR027417">
    <property type="entry name" value="P-loop_NTPase"/>
</dbReference>
<keyword evidence="3" id="KW-0813">Transport</keyword>
<dbReference type="Gene3D" id="3.40.50.300">
    <property type="entry name" value="P-loop containing nucleotide triphosphate hydrolases"/>
    <property type="match status" value="1"/>
</dbReference>
<comment type="caution">
    <text evidence="8">The sequence shown here is derived from an EMBL/GenBank/DDBJ whole genome shotgun (WGS) entry which is preliminary data.</text>
</comment>
<dbReference type="SUPFAM" id="SSF52540">
    <property type="entry name" value="P-loop containing nucleoside triphosphate hydrolases"/>
    <property type="match status" value="1"/>
</dbReference>
<protein>
    <submittedName>
        <fullName evidence="8">ABC transporter ATP-binding protein</fullName>
    </submittedName>
</protein>
<dbReference type="GO" id="GO:0005524">
    <property type="term" value="F:ATP binding"/>
    <property type="evidence" value="ECO:0007669"/>
    <property type="project" value="UniProtKB-KW"/>
</dbReference>
<keyword evidence="4" id="KW-0547">Nucleotide-binding</keyword>
<dbReference type="InterPro" id="IPR003439">
    <property type="entry name" value="ABC_transporter-like_ATP-bd"/>
</dbReference>
<dbReference type="PANTHER" id="PTHR42711">
    <property type="entry name" value="ABC TRANSPORTER ATP-BINDING PROTEIN"/>
    <property type="match status" value="1"/>
</dbReference>
<comment type="subcellular location">
    <subcellularLocation>
        <location evidence="1">Cell membrane</location>
        <topology evidence="1">Peripheral membrane protein</topology>
    </subcellularLocation>
</comment>
<dbReference type="InterPro" id="IPR050763">
    <property type="entry name" value="ABC_transporter_ATP-binding"/>
</dbReference>
<evidence type="ECO:0000256" key="1">
    <source>
        <dbReference type="ARBA" id="ARBA00004202"/>
    </source>
</evidence>
<evidence type="ECO:0000256" key="5">
    <source>
        <dbReference type="ARBA" id="ARBA00022840"/>
    </source>
</evidence>
<evidence type="ECO:0000256" key="4">
    <source>
        <dbReference type="ARBA" id="ARBA00022741"/>
    </source>
</evidence>
<dbReference type="AlphaFoldDB" id="A0A5M3WXP4"/>
<evidence type="ECO:0000256" key="6">
    <source>
        <dbReference type="ARBA" id="ARBA00023251"/>
    </source>
</evidence>
<sequence>MISLTGVTKRYRATEALTRLDVTLGDAGIVAVMGRNGAGKSTLMSILAGLAAETEGSISLLGEPLRRDRRALRAATTLLPQELRLDPAVPAREMIRYLLRLRRRPDDAVADLIEVFGLTGLADRPLGTLSGGTRQRAGLVYAFAAATPVLLLDEPTQGLDPWERLRFTEHVARVAATRLIVYSTHIVSDVEAIAGRVLILEGGQLVHNGTTDDLLARAPSVWQIDADAADLAELGTHGQVSGVTRLTDGTFRVRRLGDRFSDTAKPVPPTLLDAYIAVTGGAQ</sequence>
<organism evidence="8 9">
    <name type="scientific">Acrocarpospora macrocephala</name>
    <dbReference type="NCBI Taxonomy" id="150177"/>
    <lineage>
        <taxon>Bacteria</taxon>
        <taxon>Bacillati</taxon>
        <taxon>Actinomycetota</taxon>
        <taxon>Actinomycetes</taxon>
        <taxon>Streptosporangiales</taxon>
        <taxon>Streptosporangiaceae</taxon>
        <taxon>Acrocarpospora</taxon>
    </lineage>
</organism>
<keyword evidence="9" id="KW-1185">Reference proteome</keyword>
<dbReference type="InterPro" id="IPR003593">
    <property type="entry name" value="AAA+_ATPase"/>
</dbReference>
<keyword evidence="6" id="KW-0046">Antibiotic resistance</keyword>
<comment type="similarity">
    <text evidence="2">Belongs to the ABC transporter superfamily.</text>
</comment>
<dbReference type="GO" id="GO:0005886">
    <property type="term" value="C:plasma membrane"/>
    <property type="evidence" value="ECO:0007669"/>
    <property type="project" value="UniProtKB-SubCell"/>
</dbReference>
<feature type="domain" description="ABC transporter" evidence="7">
    <location>
        <begin position="2"/>
        <end position="227"/>
    </location>
</feature>
<dbReference type="Proteomes" id="UP000331127">
    <property type="component" value="Unassembled WGS sequence"/>
</dbReference>
<evidence type="ECO:0000256" key="3">
    <source>
        <dbReference type="ARBA" id="ARBA00022448"/>
    </source>
</evidence>
<name>A0A5M3WXP4_9ACTN</name>
<gene>
    <name evidence="8" type="ORF">Amac_073010</name>
</gene>
<dbReference type="GO" id="GO:0046677">
    <property type="term" value="P:response to antibiotic"/>
    <property type="evidence" value="ECO:0007669"/>
    <property type="project" value="UniProtKB-KW"/>
</dbReference>
<evidence type="ECO:0000313" key="9">
    <source>
        <dbReference type="Proteomes" id="UP000331127"/>
    </source>
</evidence>
<dbReference type="PROSITE" id="PS50893">
    <property type="entry name" value="ABC_TRANSPORTER_2"/>
    <property type="match status" value="1"/>
</dbReference>
<dbReference type="EMBL" id="BLAE01000049">
    <property type="protein sequence ID" value="GES13704.1"/>
    <property type="molecule type" value="Genomic_DNA"/>
</dbReference>
<dbReference type="RefSeq" id="WP_170322834.1">
    <property type="nucleotide sequence ID" value="NZ_BAAAHL010000028.1"/>
</dbReference>
<keyword evidence="5 8" id="KW-0067">ATP-binding</keyword>
<dbReference type="SMART" id="SM00382">
    <property type="entry name" value="AAA"/>
    <property type="match status" value="1"/>
</dbReference>
<reference evidence="8 9" key="1">
    <citation type="submission" date="2019-10" db="EMBL/GenBank/DDBJ databases">
        <title>Whole genome shotgun sequence of Acrocarpospora macrocephala NBRC 16266.</title>
        <authorList>
            <person name="Ichikawa N."/>
            <person name="Kimura A."/>
            <person name="Kitahashi Y."/>
            <person name="Komaki H."/>
            <person name="Oguchi A."/>
        </authorList>
    </citation>
    <scope>NUCLEOTIDE SEQUENCE [LARGE SCALE GENOMIC DNA]</scope>
    <source>
        <strain evidence="8 9">NBRC 16266</strain>
    </source>
</reference>
<dbReference type="PANTHER" id="PTHR42711:SF5">
    <property type="entry name" value="ABC TRANSPORTER ATP-BINDING PROTEIN NATA"/>
    <property type="match status" value="1"/>
</dbReference>
<dbReference type="Pfam" id="PF00005">
    <property type="entry name" value="ABC_tran"/>
    <property type="match status" value="1"/>
</dbReference>
<evidence type="ECO:0000256" key="2">
    <source>
        <dbReference type="ARBA" id="ARBA00005417"/>
    </source>
</evidence>
<accession>A0A5M3WXP4</accession>
<dbReference type="GO" id="GO:0016887">
    <property type="term" value="F:ATP hydrolysis activity"/>
    <property type="evidence" value="ECO:0007669"/>
    <property type="project" value="InterPro"/>
</dbReference>
<evidence type="ECO:0000259" key="7">
    <source>
        <dbReference type="PROSITE" id="PS50893"/>
    </source>
</evidence>
<evidence type="ECO:0000313" key="8">
    <source>
        <dbReference type="EMBL" id="GES13704.1"/>
    </source>
</evidence>
<proteinExistence type="inferred from homology"/>